<name>A0A137PJ98_CONC2</name>
<dbReference type="Gene3D" id="1.20.58.1880">
    <property type="match status" value="1"/>
</dbReference>
<feature type="compositionally biased region" description="Polar residues" evidence="1">
    <location>
        <begin position="295"/>
        <end position="306"/>
    </location>
</feature>
<feature type="domain" description="SANT" evidence="2">
    <location>
        <begin position="367"/>
        <end position="418"/>
    </location>
</feature>
<evidence type="ECO:0000313" key="4">
    <source>
        <dbReference type="Proteomes" id="UP000070444"/>
    </source>
</evidence>
<proteinExistence type="predicted"/>
<organism evidence="3 4">
    <name type="scientific">Conidiobolus coronatus (strain ATCC 28846 / CBS 209.66 / NRRL 28638)</name>
    <name type="common">Delacroixia coronata</name>
    <dbReference type="NCBI Taxonomy" id="796925"/>
    <lineage>
        <taxon>Eukaryota</taxon>
        <taxon>Fungi</taxon>
        <taxon>Fungi incertae sedis</taxon>
        <taxon>Zoopagomycota</taxon>
        <taxon>Entomophthoromycotina</taxon>
        <taxon>Entomophthoromycetes</taxon>
        <taxon>Entomophthorales</taxon>
        <taxon>Ancylistaceae</taxon>
        <taxon>Conidiobolus</taxon>
    </lineage>
</organism>
<dbReference type="SUPFAM" id="SSF46689">
    <property type="entry name" value="Homeodomain-like"/>
    <property type="match status" value="1"/>
</dbReference>
<feature type="region of interest" description="Disordered" evidence="1">
    <location>
        <begin position="86"/>
        <end position="107"/>
    </location>
</feature>
<dbReference type="InterPro" id="IPR039467">
    <property type="entry name" value="TFIIIB_B''_Myb"/>
</dbReference>
<dbReference type="Proteomes" id="UP000070444">
    <property type="component" value="Unassembled WGS sequence"/>
</dbReference>
<dbReference type="GO" id="GO:0000126">
    <property type="term" value="C:transcription factor TFIIIB complex"/>
    <property type="evidence" value="ECO:0007669"/>
    <property type="project" value="TreeGrafter"/>
</dbReference>
<dbReference type="SMART" id="SM00717">
    <property type="entry name" value="SANT"/>
    <property type="match status" value="1"/>
</dbReference>
<dbReference type="Pfam" id="PF15963">
    <property type="entry name" value="Myb_DNA-bind_7"/>
    <property type="match status" value="1"/>
</dbReference>
<dbReference type="GO" id="GO:0070898">
    <property type="term" value="P:RNA polymerase III preinitiation complex assembly"/>
    <property type="evidence" value="ECO:0007669"/>
    <property type="project" value="TreeGrafter"/>
</dbReference>
<gene>
    <name evidence="3" type="ORF">CONCODRAFT_54050</name>
</gene>
<feature type="region of interest" description="Disordered" evidence="1">
    <location>
        <begin position="291"/>
        <end position="318"/>
    </location>
</feature>
<dbReference type="InterPro" id="IPR017884">
    <property type="entry name" value="SANT_dom"/>
</dbReference>
<evidence type="ECO:0000256" key="1">
    <source>
        <dbReference type="SAM" id="MobiDB-lite"/>
    </source>
</evidence>
<feature type="region of interest" description="Disordered" evidence="1">
    <location>
        <begin position="196"/>
        <end position="235"/>
    </location>
</feature>
<evidence type="ECO:0000313" key="3">
    <source>
        <dbReference type="EMBL" id="KXN75059.1"/>
    </source>
</evidence>
<protein>
    <recommendedName>
        <fullName evidence="2">SANT domain-containing protein</fullName>
    </recommendedName>
</protein>
<dbReference type="PROSITE" id="PS51293">
    <property type="entry name" value="SANT"/>
    <property type="match status" value="1"/>
</dbReference>
<feature type="compositionally biased region" description="Polar residues" evidence="1">
    <location>
        <begin position="94"/>
        <end position="107"/>
    </location>
</feature>
<dbReference type="PANTHER" id="PTHR22929">
    <property type="entry name" value="RNA POLYMERASE III TRANSCRIPTION INITIATION FACTOR B"/>
    <property type="match status" value="1"/>
</dbReference>
<feature type="compositionally biased region" description="Polar residues" evidence="1">
    <location>
        <begin position="37"/>
        <end position="54"/>
    </location>
</feature>
<feature type="region of interest" description="Disordered" evidence="1">
    <location>
        <begin position="1"/>
        <end position="54"/>
    </location>
</feature>
<keyword evidence="4" id="KW-1185">Reference proteome</keyword>
<dbReference type="InterPro" id="IPR001005">
    <property type="entry name" value="SANT/Myb"/>
</dbReference>
<accession>A0A137PJ98</accession>
<evidence type="ECO:0000259" key="2">
    <source>
        <dbReference type="PROSITE" id="PS51293"/>
    </source>
</evidence>
<dbReference type="CDD" id="cd00167">
    <property type="entry name" value="SANT"/>
    <property type="match status" value="1"/>
</dbReference>
<dbReference type="InterPro" id="IPR009057">
    <property type="entry name" value="Homeodomain-like_sf"/>
</dbReference>
<feature type="region of interest" description="Disordered" evidence="1">
    <location>
        <begin position="424"/>
        <end position="464"/>
    </location>
</feature>
<dbReference type="OrthoDB" id="272624at2759"/>
<dbReference type="GO" id="GO:0001156">
    <property type="term" value="F:TFIIIC-class transcription factor complex binding"/>
    <property type="evidence" value="ECO:0007669"/>
    <property type="project" value="TreeGrafter"/>
</dbReference>
<dbReference type="PANTHER" id="PTHR22929:SF0">
    <property type="entry name" value="TRANSCRIPTION FACTOR TFIIIB COMPONENT B'' HOMOLOG"/>
    <property type="match status" value="1"/>
</dbReference>
<dbReference type="EMBL" id="KQ964418">
    <property type="protein sequence ID" value="KXN75059.1"/>
    <property type="molecule type" value="Genomic_DNA"/>
</dbReference>
<dbReference type="AlphaFoldDB" id="A0A137PJ98"/>
<dbReference type="STRING" id="796925.A0A137PJ98"/>
<reference evidence="3 4" key="1">
    <citation type="journal article" date="2015" name="Genome Biol. Evol.">
        <title>Phylogenomic analyses indicate that early fungi evolved digesting cell walls of algal ancestors of land plants.</title>
        <authorList>
            <person name="Chang Y."/>
            <person name="Wang S."/>
            <person name="Sekimoto S."/>
            <person name="Aerts A.L."/>
            <person name="Choi C."/>
            <person name="Clum A."/>
            <person name="LaButti K.M."/>
            <person name="Lindquist E.A."/>
            <person name="Yee Ngan C."/>
            <person name="Ohm R.A."/>
            <person name="Salamov A.A."/>
            <person name="Grigoriev I.V."/>
            <person name="Spatafora J.W."/>
            <person name="Berbee M.L."/>
        </authorList>
    </citation>
    <scope>NUCLEOTIDE SEQUENCE [LARGE SCALE GENOMIC DNA]</scope>
    <source>
        <strain evidence="3 4">NRRL 28638</strain>
    </source>
</reference>
<sequence>MFTNRIAGKAKFAPKAGLKRTRPSQVKNESKAPITAPSASNEPTPVSQPVSENDQANVTNSALDSTSNLQLQNDIVRALQHETNSSDAYPFDLTPQTSNETSPQHSPIISEVDSISPYAMNSQLISNSDLQYIPIASSIPLASGLPSVADILAQNYNNAPQESHVPDSSNDVLQYQISQATQLLSNNKTARFRRASKPADINEDALNNEIKQVSKPRAPRKQKDPNSASSTPKRACHIYEPHTLNFMNSFNNGVIELNSLPLKVLCNQHVFYGEGFISSNSGNEHAVVHDLSNEPAPSQLQQSSQGEDIKSNGPQFKIGADGKFVVDMESVVERKRKQPHVSSDPTRQVTVNDDNRYYNCMTHVKRNKSSRWSADETNKFYEGLAQWGTDFSMIATMFENRNRSEIKNKFNREEKKFPTRVTDALLSRPRSRLTTPAPSVDSDSSRSDMTPTLLTPPGSEFVQH</sequence>